<name>A0A251PNK5_PRUPE</name>
<protein>
    <submittedName>
        <fullName evidence="1">Uncharacterized protein</fullName>
    </submittedName>
</protein>
<evidence type="ECO:0000313" key="2">
    <source>
        <dbReference type="Proteomes" id="UP000006882"/>
    </source>
</evidence>
<organism evidence="1 2">
    <name type="scientific">Prunus persica</name>
    <name type="common">Peach</name>
    <name type="synonym">Amygdalus persica</name>
    <dbReference type="NCBI Taxonomy" id="3760"/>
    <lineage>
        <taxon>Eukaryota</taxon>
        <taxon>Viridiplantae</taxon>
        <taxon>Streptophyta</taxon>
        <taxon>Embryophyta</taxon>
        <taxon>Tracheophyta</taxon>
        <taxon>Spermatophyta</taxon>
        <taxon>Magnoliopsida</taxon>
        <taxon>eudicotyledons</taxon>
        <taxon>Gunneridae</taxon>
        <taxon>Pentapetalae</taxon>
        <taxon>rosids</taxon>
        <taxon>fabids</taxon>
        <taxon>Rosales</taxon>
        <taxon>Rosaceae</taxon>
        <taxon>Amygdaloideae</taxon>
        <taxon>Amygdaleae</taxon>
        <taxon>Prunus</taxon>
    </lineage>
</organism>
<evidence type="ECO:0000313" key="1">
    <source>
        <dbReference type="EMBL" id="ONI13161.1"/>
    </source>
</evidence>
<dbReference type="AlphaFoldDB" id="A0A251PNK5"/>
<dbReference type="EMBL" id="CM007654">
    <property type="protein sequence ID" value="ONI13161.1"/>
    <property type="molecule type" value="Genomic_DNA"/>
</dbReference>
<proteinExistence type="predicted"/>
<gene>
    <name evidence="1" type="ORF">PRUPE_4G206500</name>
</gene>
<keyword evidence="2" id="KW-1185">Reference proteome</keyword>
<accession>A0A251PNK5</accession>
<dbReference type="Proteomes" id="UP000006882">
    <property type="component" value="Chromosome G4"/>
</dbReference>
<dbReference type="Gramene" id="ONI13161">
    <property type="protein sequence ID" value="ONI13161"/>
    <property type="gene ID" value="PRUPE_4G206500"/>
</dbReference>
<reference evidence="1 2" key="1">
    <citation type="journal article" date="2013" name="Nat. Genet.">
        <title>The high-quality draft genome of peach (Prunus persica) identifies unique patterns of genetic diversity, domestication and genome evolution.</title>
        <authorList>
            <consortium name="International Peach Genome Initiative"/>
            <person name="Verde I."/>
            <person name="Abbott A.G."/>
            <person name="Scalabrin S."/>
            <person name="Jung S."/>
            <person name="Shu S."/>
            <person name="Marroni F."/>
            <person name="Zhebentyayeva T."/>
            <person name="Dettori M.T."/>
            <person name="Grimwood J."/>
            <person name="Cattonaro F."/>
            <person name="Zuccolo A."/>
            <person name="Rossini L."/>
            <person name="Jenkins J."/>
            <person name="Vendramin E."/>
            <person name="Meisel L.A."/>
            <person name="Decroocq V."/>
            <person name="Sosinski B."/>
            <person name="Prochnik S."/>
            <person name="Mitros T."/>
            <person name="Policriti A."/>
            <person name="Cipriani G."/>
            <person name="Dondini L."/>
            <person name="Ficklin S."/>
            <person name="Goodstein D.M."/>
            <person name="Xuan P."/>
            <person name="Del Fabbro C."/>
            <person name="Aramini V."/>
            <person name="Copetti D."/>
            <person name="Gonzalez S."/>
            <person name="Horner D.S."/>
            <person name="Falchi R."/>
            <person name="Lucas S."/>
            <person name="Mica E."/>
            <person name="Maldonado J."/>
            <person name="Lazzari B."/>
            <person name="Bielenberg D."/>
            <person name="Pirona R."/>
            <person name="Miculan M."/>
            <person name="Barakat A."/>
            <person name="Testolin R."/>
            <person name="Stella A."/>
            <person name="Tartarini S."/>
            <person name="Tonutti P."/>
            <person name="Arus P."/>
            <person name="Orellana A."/>
            <person name="Wells C."/>
            <person name="Main D."/>
            <person name="Vizzotto G."/>
            <person name="Silva H."/>
            <person name="Salamini F."/>
            <person name="Schmutz J."/>
            <person name="Morgante M."/>
            <person name="Rokhsar D.S."/>
        </authorList>
    </citation>
    <scope>NUCLEOTIDE SEQUENCE [LARGE SCALE GENOMIC DNA]</scope>
    <source>
        <strain evidence="2">cv. Nemared</strain>
    </source>
</reference>
<sequence length="79" mass="9203">MCTFISRKTIKTKYEKKKLSFDWVGETENHQLFVLSITKATIKTKVSKTQLIYTHTGQQRGIVISRFLPPLIPYQVKES</sequence>